<dbReference type="Proteomes" id="UP000249661">
    <property type="component" value="Unassembled WGS sequence"/>
</dbReference>
<sequence length="157" mass="17273">MQAALPPNPAAPPPLYRYLYLSLIHPDIPSSAPLIATPLHSPSQVQVPFNSIFHSSIPPGHRPFSSITQPSPNPITPPPKGQTQTQSENNVRNPSIYLSIYPPSSIYPSNRDSTNPRLQDSKTPRLQSQNHRSIYQSNQHPIPPRLPPHPPNLVASA</sequence>
<gene>
    <name evidence="1" type="ORF">BO66DRAFT_205525</name>
</gene>
<keyword evidence="2" id="KW-1185">Reference proteome</keyword>
<evidence type="ECO:0000313" key="1">
    <source>
        <dbReference type="EMBL" id="RAH73757.1"/>
    </source>
</evidence>
<accession>A0ACD1HJV7</accession>
<dbReference type="EMBL" id="KZ824938">
    <property type="protein sequence ID" value="RAH73757.1"/>
    <property type="molecule type" value="Genomic_DNA"/>
</dbReference>
<evidence type="ECO:0000313" key="2">
    <source>
        <dbReference type="Proteomes" id="UP000249661"/>
    </source>
</evidence>
<organism evidence="1 2">
    <name type="scientific">Aspergillus aculeatinus CBS 121060</name>
    <dbReference type="NCBI Taxonomy" id="1448322"/>
    <lineage>
        <taxon>Eukaryota</taxon>
        <taxon>Fungi</taxon>
        <taxon>Dikarya</taxon>
        <taxon>Ascomycota</taxon>
        <taxon>Pezizomycotina</taxon>
        <taxon>Eurotiomycetes</taxon>
        <taxon>Eurotiomycetidae</taxon>
        <taxon>Eurotiales</taxon>
        <taxon>Aspergillaceae</taxon>
        <taxon>Aspergillus</taxon>
        <taxon>Aspergillus subgen. Circumdati</taxon>
    </lineage>
</organism>
<name>A0ACD1HJV7_9EURO</name>
<protein>
    <submittedName>
        <fullName evidence="1">Uncharacterized protein</fullName>
    </submittedName>
</protein>
<reference evidence="1" key="1">
    <citation type="submission" date="2018-02" db="EMBL/GenBank/DDBJ databases">
        <title>The genomes of Aspergillus section Nigri reveals drivers in fungal speciation.</title>
        <authorList>
            <consortium name="DOE Joint Genome Institute"/>
            <person name="Vesth T.C."/>
            <person name="Nybo J."/>
            <person name="Theobald S."/>
            <person name="Brandl J."/>
            <person name="Frisvad J.C."/>
            <person name="Nielsen K.F."/>
            <person name="Lyhne E.K."/>
            <person name="Kogle M.E."/>
            <person name="Kuo A."/>
            <person name="Riley R."/>
            <person name="Clum A."/>
            <person name="Nolan M."/>
            <person name="Lipzen A."/>
            <person name="Salamov A."/>
            <person name="Henrissat B."/>
            <person name="Wiebenga A."/>
            <person name="De vries R.P."/>
            <person name="Grigoriev I.V."/>
            <person name="Mortensen U.H."/>
            <person name="Andersen M.R."/>
            <person name="Baker S.E."/>
        </authorList>
    </citation>
    <scope>NUCLEOTIDE SEQUENCE</scope>
    <source>
        <strain evidence="1">CBS 121060</strain>
    </source>
</reference>
<proteinExistence type="predicted"/>